<protein>
    <submittedName>
        <fullName evidence="1">Uncharacterized protein</fullName>
    </submittedName>
</protein>
<name>A0A6G0XBL6_9STRA</name>
<comment type="caution">
    <text evidence="1">The sequence shown here is derived from an EMBL/GenBank/DDBJ whole genome shotgun (WGS) entry which is preliminary data.</text>
</comment>
<dbReference type="EMBL" id="VJMJ01000084">
    <property type="protein sequence ID" value="KAF0737559.1"/>
    <property type="molecule type" value="Genomic_DNA"/>
</dbReference>
<keyword evidence="2" id="KW-1185">Reference proteome</keyword>
<organism evidence="1 2">
    <name type="scientific">Aphanomyces euteiches</name>
    <dbReference type="NCBI Taxonomy" id="100861"/>
    <lineage>
        <taxon>Eukaryota</taxon>
        <taxon>Sar</taxon>
        <taxon>Stramenopiles</taxon>
        <taxon>Oomycota</taxon>
        <taxon>Saprolegniomycetes</taxon>
        <taxon>Saprolegniales</taxon>
        <taxon>Verrucalvaceae</taxon>
        <taxon>Aphanomyces</taxon>
    </lineage>
</organism>
<dbReference type="AlphaFoldDB" id="A0A6G0XBL6"/>
<sequence length="182" mass="20142">MTMSFTTTCLFNQCTQPAIPNIGKCNFHKHRNKCSIQDCNNQVVVHNLCVRHGGKRLCQAEGCQQHARGGKWCLRHGGIAHKRYCSETGCGKQAHANKKCIAHGGGRRCQVSGCSLLSRVGGYCHHHTVDPEAENMDAIDQWILDLVIDSTSCSFDWEGLGMDDLELTSHEDDSMTISQLVL</sequence>
<dbReference type="Proteomes" id="UP000481153">
    <property type="component" value="Unassembled WGS sequence"/>
</dbReference>
<dbReference type="PANTHER" id="PTHR31827:SF1">
    <property type="entry name" value="EMB|CAB89363.1"/>
    <property type="match status" value="1"/>
</dbReference>
<reference evidence="1 2" key="1">
    <citation type="submission" date="2019-07" db="EMBL/GenBank/DDBJ databases">
        <title>Genomics analysis of Aphanomyces spp. identifies a new class of oomycete effector associated with host adaptation.</title>
        <authorList>
            <person name="Gaulin E."/>
        </authorList>
    </citation>
    <scope>NUCLEOTIDE SEQUENCE [LARGE SCALE GENOMIC DNA]</scope>
    <source>
        <strain evidence="1 2">ATCC 201684</strain>
    </source>
</reference>
<dbReference type="VEuPathDB" id="FungiDB:AeMF1_015115"/>
<evidence type="ECO:0000313" key="1">
    <source>
        <dbReference type="EMBL" id="KAF0737559.1"/>
    </source>
</evidence>
<accession>A0A6G0XBL6</accession>
<dbReference type="PANTHER" id="PTHR31827">
    <property type="entry name" value="EMB|CAB89363.1"/>
    <property type="match status" value="1"/>
</dbReference>
<gene>
    <name evidence="1" type="ORF">Ae201684_006714</name>
</gene>
<evidence type="ECO:0000313" key="2">
    <source>
        <dbReference type="Proteomes" id="UP000481153"/>
    </source>
</evidence>
<proteinExistence type="predicted"/>